<evidence type="ECO:0000313" key="5">
    <source>
        <dbReference type="Proteomes" id="UP000284189"/>
    </source>
</evidence>
<name>A0A418N889_9FLAO</name>
<dbReference type="Proteomes" id="UP000284189">
    <property type="component" value="Unassembled WGS sequence"/>
</dbReference>
<comment type="caution">
    <text evidence="3">The sequence shown here is derived from an EMBL/GenBank/DDBJ whole genome shotgun (WGS) entry which is preliminary data.</text>
</comment>
<proteinExistence type="predicted"/>
<feature type="domain" description="3-keto-alpha-glucoside-1,2-lyase/3-keto-2-hydroxy-glucal hydratase" evidence="2">
    <location>
        <begin position="97"/>
        <end position="220"/>
    </location>
</feature>
<feature type="chain" id="PRO_5019298441" description="3-keto-alpha-glucoside-1,2-lyase/3-keto-2-hydroxy-glucal hydratase domain-containing protein" evidence="1">
    <location>
        <begin position="20"/>
        <end position="225"/>
    </location>
</feature>
<reference evidence="4 6" key="2">
    <citation type="submission" date="2019-07" db="EMBL/GenBank/DDBJ databases">
        <title>Draft genome of two Muricauda strains isolated from deep sea.</title>
        <authorList>
            <person name="Sun C."/>
        </authorList>
    </citation>
    <scope>NUCLEOTIDE SEQUENCE [LARGE SCALE GENOMIC DNA]</scope>
    <source>
        <strain evidence="4 6">NH166</strain>
    </source>
</reference>
<evidence type="ECO:0000313" key="6">
    <source>
        <dbReference type="Proteomes" id="UP000321528"/>
    </source>
</evidence>
<dbReference type="InterPro" id="IPR010496">
    <property type="entry name" value="AL/BT2_dom"/>
</dbReference>
<dbReference type="AlphaFoldDB" id="A0A418N889"/>
<feature type="signal peptide" evidence="1">
    <location>
        <begin position="1"/>
        <end position="19"/>
    </location>
</feature>
<keyword evidence="6" id="KW-1185">Reference proteome</keyword>
<dbReference type="EMBL" id="VNWL01000016">
    <property type="protein sequence ID" value="TXK03128.1"/>
    <property type="molecule type" value="Genomic_DNA"/>
</dbReference>
<dbReference type="RefSeq" id="WP_119639734.1">
    <property type="nucleotide sequence ID" value="NZ_QXFJ01000017.1"/>
</dbReference>
<dbReference type="GO" id="GO:0016787">
    <property type="term" value="F:hydrolase activity"/>
    <property type="evidence" value="ECO:0007669"/>
    <property type="project" value="InterPro"/>
</dbReference>
<dbReference type="OrthoDB" id="118532at2"/>
<organism evidence="3 5">
    <name type="scientific">Flagellimonas aequoris</name>
    <dbReference type="NCBI Taxonomy" id="2306997"/>
    <lineage>
        <taxon>Bacteria</taxon>
        <taxon>Pseudomonadati</taxon>
        <taxon>Bacteroidota</taxon>
        <taxon>Flavobacteriia</taxon>
        <taxon>Flavobacteriales</taxon>
        <taxon>Flavobacteriaceae</taxon>
        <taxon>Flagellimonas</taxon>
    </lineage>
</organism>
<gene>
    <name evidence="3" type="ORF">D2U88_07300</name>
    <name evidence="4" type="ORF">FQ019_07245</name>
</gene>
<evidence type="ECO:0000259" key="2">
    <source>
        <dbReference type="Pfam" id="PF06439"/>
    </source>
</evidence>
<accession>A0A418N889</accession>
<evidence type="ECO:0000313" key="3">
    <source>
        <dbReference type="EMBL" id="RIV71564.1"/>
    </source>
</evidence>
<protein>
    <recommendedName>
        <fullName evidence="2">3-keto-alpha-glucoside-1,2-lyase/3-keto-2-hydroxy-glucal hydratase domain-containing protein</fullName>
    </recommendedName>
</protein>
<evidence type="ECO:0000313" key="4">
    <source>
        <dbReference type="EMBL" id="TXK03128.1"/>
    </source>
</evidence>
<dbReference type="Pfam" id="PF06439">
    <property type="entry name" value="3keto-disac_hyd"/>
    <property type="match status" value="1"/>
</dbReference>
<dbReference type="EMBL" id="QXFJ01000017">
    <property type="protein sequence ID" value="RIV71564.1"/>
    <property type="molecule type" value="Genomic_DNA"/>
</dbReference>
<dbReference type="Proteomes" id="UP000321528">
    <property type="component" value="Unassembled WGS sequence"/>
</dbReference>
<keyword evidence="1" id="KW-0732">Signal</keyword>
<evidence type="ECO:0000256" key="1">
    <source>
        <dbReference type="SAM" id="SignalP"/>
    </source>
</evidence>
<dbReference type="Gene3D" id="2.60.120.560">
    <property type="entry name" value="Exo-inulinase, domain 1"/>
    <property type="match status" value="1"/>
</dbReference>
<sequence length="225" mass="25722">MFRYVCIICLLGLFQPVSAQFVPLDKKAHIEAVNVHLRSLTTDGKQCLEVLKNEGVYQPSQPTYAKIKDVSFINGTIELEVYSSILQGAPEAARGFIGVAFRINNDNTSFECIYIRPRNGRDPDQLRRNHSTQYFAYPDHPFSKLRKEYPGTYESYADMELNTWIPMRIEIHDRTARLYLNGDEQPSLIVNDLKNAFDTKGSIGLFVDNGTQGYFRNLKVTVLED</sequence>
<reference evidence="3 5" key="1">
    <citation type="submission" date="2018-08" db="EMBL/GenBank/DDBJ databases">
        <title>Proposal of Muricauda 72 sp.nov. and Muricauda NH166 sp.nov., isolated from seawater.</title>
        <authorList>
            <person name="Cheng H."/>
            <person name="Wu Y.-H."/>
            <person name="Guo L.-L."/>
            <person name="Xu X.-W."/>
        </authorList>
    </citation>
    <scope>NUCLEOTIDE SEQUENCE [LARGE SCALE GENOMIC DNA]</scope>
    <source>
        <strain evidence="3 5">NH166</strain>
    </source>
</reference>